<dbReference type="AlphaFoldDB" id="A0A927GPY5"/>
<dbReference type="PANTHER" id="PTHR43280:SF10">
    <property type="entry name" value="REGULATORY PROTEIN POCR"/>
    <property type="match status" value="1"/>
</dbReference>
<feature type="modified residue" description="4-aspartylphosphate" evidence="4">
    <location>
        <position position="55"/>
    </location>
</feature>
<dbReference type="InterPro" id="IPR018062">
    <property type="entry name" value="HTH_AraC-typ_CS"/>
</dbReference>
<dbReference type="InterPro" id="IPR020449">
    <property type="entry name" value="Tscrpt_reg_AraC-type_HTH"/>
</dbReference>
<reference evidence="7" key="1">
    <citation type="submission" date="2020-09" db="EMBL/GenBank/DDBJ databases">
        <title>A novel bacterium of genus Paenibacillus, isolated from South China Sea.</title>
        <authorList>
            <person name="Huang H."/>
            <person name="Mo K."/>
            <person name="Hu Y."/>
        </authorList>
    </citation>
    <scope>NUCLEOTIDE SEQUENCE</scope>
    <source>
        <strain evidence="7">IB182496</strain>
    </source>
</reference>
<dbReference type="InterPro" id="IPR011006">
    <property type="entry name" value="CheY-like_superfamily"/>
</dbReference>
<keyword evidence="3" id="KW-0804">Transcription</keyword>
<evidence type="ECO:0000256" key="3">
    <source>
        <dbReference type="ARBA" id="ARBA00023163"/>
    </source>
</evidence>
<gene>
    <name evidence="7" type="ORF">IDH44_02035</name>
</gene>
<dbReference type="InterPro" id="IPR009057">
    <property type="entry name" value="Homeodomain-like_sf"/>
</dbReference>
<comment type="caution">
    <text evidence="7">The sequence shown here is derived from an EMBL/GenBank/DDBJ whole genome shotgun (WGS) entry which is preliminary data.</text>
</comment>
<evidence type="ECO:0000259" key="6">
    <source>
        <dbReference type="PROSITE" id="PS50110"/>
    </source>
</evidence>
<dbReference type="GO" id="GO:0003700">
    <property type="term" value="F:DNA-binding transcription factor activity"/>
    <property type="evidence" value="ECO:0007669"/>
    <property type="project" value="InterPro"/>
</dbReference>
<dbReference type="Gene3D" id="3.40.50.2300">
    <property type="match status" value="1"/>
</dbReference>
<dbReference type="SMART" id="SM00342">
    <property type="entry name" value="HTH_ARAC"/>
    <property type="match status" value="1"/>
</dbReference>
<dbReference type="PRINTS" id="PR00032">
    <property type="entry name" value="HTHARAC"/>
</dbReference>
<dbReference type="GO" id="GO:0043565">
    <property type="term" value="F:sequence-specific DNA binding"/>
    <property type="evidence" value="ECO:0007669"/>
    <property type="project" value="InterPro"/>
</dbReference>
<dbReference type="InterPro" id="IPR001789">
    <property type="entry name" value="Sig_transdc_resp-reg_receiver"/>
</dbReference>
<dbReference type="Pfam" id="PF00072">
    <property type="entry name" value="Response_reg"/>
    <property type="match status" value="1"/>
</dbReference>
<evidence type="ECO:0000256" key="2">
    <source>
        <dbReference type="ARBA" id="ARBA00023125"/>
    </source>
</evidence>
<dbReference type="Proteomes" id="UP000621560">
    <property type="component" value="Unassembled WGS sequence"/>
</dbReference>
<dbReference type="PROSITE" id="PS01124">
    <property type="entry name" value="HTH_ARAC_FAMILY_2"/>
    <property type="match status" value="1"/>
</dbReference>
<keyword evidence="1" id="KW-0805">Transcription regulation</keyword>
<organism evidence="7 8">
    <name type="scientific">Paenibacillus sabuli</name>
    <dbReference type="NCBI Taxonomy" id="2772509"/>
    <lineage>
        <taxon>Bacteria</taxon>
        <taxon>Bacillati</taxon>
        <taxon>Bacillota</taxon>
        <taxon>Bacilli</taxon>
        <taxon>Bacillales</taxon>
        <taxon>Paenibacillaceae</taxon>
        <taxon>Paenibacillus</taxon>
    </lineage>
</organism>
<dbReference type="RefSeq" id="WP_190914196.1">
    <property type="nucleotide sequence ID" value="NZ_JACXIZ010000007.1"/>
</dbReference>
<evidence type="ECO:0000313" key="7">
    <source>
        <dbReference type="EMBL" id="MBD2843959.1"/>
    </source>
</evidence>
<dbReference type="SUPFAM" id="SSF52172">
    <property type="entry name" value="CheY-like"/>
    <property type="match status" value="1"/>
</dbReference>
<evidence type="ECO:0000256" key="4">
    <source>
        <dbReference type="PROSITE-ProRule" id="PRU00169"/>
    </source>
</evidence>
<accession>A0A927GPY5</accession>
<dbReference type="SMART" id="SM00448">
    <property type="entry name" value="REC"/>
    <property type="match status" value="1"/>
</dbReference>
<dbReference type="GO" id="GO:0000160">
    <property type="term" value="P:phosphorelay signal transduction system"/>
    <property type="evidence" value="ECO:0007669"/>
    <property type="project" value="InterPro"/>
</dbReference>
<dbReference type="Gene3D" id="1.10.10.60">
    <property type="entry name" value="Homeodomain-like"/>
    <property type="match status" value="2"/>
</dbReference>
<dbReference type="Pfam" id="PF12833">
    <property type="entry name" value="HTH_18"/>
    <property type="match status" value="1"/>
</dbReference>
<proteinExistence type="predicted"/>
<dbReference type="PROSITE" id="PS50110">
    <property type="entry name" value="RESPONSE_REGULATORY"/>
    <property type="match status" value="1"/>
</dbReference>
<dbReference type="PROSITE" id="PS00041">
    <property type="entry name" value="HTH_ARAC_FAMILY_1"/>
    <property type="match status" value="1"/>
</dbReference>
<keyword evidence="2" id="KW-0238">DNA-binding</keyword>
<dbReference type="InterPro" id="IPR018060">
    <property type="entry name" value="HTH_AraC"/>
</dbReference>
<evidence type="ECO:0000313" key="8">
    <source>
        <dbReference type="Proteomes" id="UP000621560"/>
    </source>
</evidence>
<dbReference type="EMBL" id="JACXIZ010000007">
    <property type="protein sequence ID" value="MBD2843959.1"/>
    <property type="molecule type" value="Genomic_DNA"/>
</dbReference>
<keyword evidence="8" id="KW-1185">Reference proteome</keyword>
<feature type="domain" description="HTH araC/xylS-type" evidence="5">
    <location>
        <begin position="261"/>
        <end position="360"/>
    </location>
</feature>
<dbReference type="CDD" id="cd17536">
    <property type="entry name" value="REC_YesN-like"/>
    <property type="match status" value="1"/>
</dbReference>
<feature type="domain" description="Response regulatory" evidence="6">
    <location>
        <begin position="3"/>
        <end position="120"/>
    </location>
</feature>
<name>A0A927GPY5_9BACL</name>
<dbReference type="SUPFAM" id="SSF46689">
    <property type="entry name" value="Homeodomain-like"/>
    <property type="match status" value="2"/>
</dbReference>
<evidence type="ECO:0000256" key="1">
    <source>
        <dbReference type="ARBA" id="ARBA00023015"/>
    </source>
</evidence>
<keyword evidence="4" id="KW-0597">Phosphoprotein</keyword>
<dbReference type="PANTHER" id="PTHR43280">
    <property type="entry name" value="ARAC-FAMILY TRANSCRIPTIONAL REGULATOR"/>
    <property type="match status" value="1"/>
</dbReference>
<protein>
    <submittedName>
        <fullName evidence="7">Response regulator</fullName>
    </submittedName>
</protein>
<evidence type="ECO:0000259" key="5">
    <source>
        <dbReference type="PROSITE" id="PS01124"/>
    </source>
</evidence>
<sequence>MYRILIVDNSPIIRSGLTKMTERLSDEALVSGTVANGVQALDWLADRYADLCMTDIRMPVMDGLALIGEINRRYPGMPSIIVSSYDEFSYAKQGMALGAVDYLLKPVKPEDLGRVLDKTLTHIRHSRQHAAKELLLQHLIAHKPLMDRWVEQIRYNQFESMPLLVVDTLELLEQWVESSYHLLHPLAMEWLRLVAGELRESRAPLELPEGDDLGLGERVIARDKVRAYFRLGCVRRLEDGAGHLFAALQGKRDNQTRSMMSRIKDYLHARHAEKSLNLQQVADHVGFSKNYMSHLFKQETGTTVWSYLVGIRMQSARDMLLHSNLKLYEIADRLGYEDAVYFSRLFKEHYGMTPIELKKRMEM</sequence>